<dbReference type="EMBL" id="BLKM01006038">
    <property type="protein sequence ID" value="GFG36048.1"/>
    <property type="molecule type" value="Genomic_DNA"/>
</dbReference>
<reference evidence="2" key="1">
    <citation type="submission" date="2020-01" db="EMBL/GenBank/DDBJ databases">
        <title>Draft genome sequence of the Termite Coptotermes fromosanus.</title>
        <authorList>
            <person name="Itakura S."/>
            <person name="Yosikawa Y."/>
            <person name="Umezawa K."/>
        </authorList>
    </citation>
    <scope>NUCLEOTIDE SEQUENCE [LARGE SCALE GENOMIC DNA]</scope>
</reference>
<dbReference type="InParanoid" id="A0A6L2PZQ8"/>
<sequence length="153" mass="17120">MQFVGNGFLKAQGYHKGQLFDPARPAESLSHLVNAVFKRQFGLKVNSATYIRPAVTYIQEVLRMGHSKGLSLSHLSSHEIESKLAETLNGEVIEPMLRVWRAYQYGIRHPQCDCYVICAVNQHDPSANQGAGLRPGITKLGRFVADILQWNTL</sequence>
<dbReference type="OrthoDB" id="6339459at2759"/>
<comment type="caution">
    <text evidence="1">The sequence shown here is derived from an EMBL/GenBank/DDBJ whole genome shotgun (WGS) entry which is preliminary data.</text>
</comment>
<dbReference type="Proteomes" id="UP000502823">
    <property type="component" value="Unassembled WGS sequence"/>
</dbReference>
<protein>
    <submittedName>
        <fullName evidence="1">Uncharacterized protein</fullName>
    </submittedName>
</protein>
<dbReference type="AlphaFoldDB" id="A0A6L2PZQ8"/>
<name>A0A6L2PZQ8_COPFO</name>
<organism evidence="1 2">
    <name type="scientific">Coptotermes formosanus</name>
    <name type="common">Formosan subterranean termite</name>
    <dbReference type="NCBI Taxonomy" id="36987"/>
    <lineage>
        <taxon>Eukaryota</taxon>
        <taxon>Metazoa</taxon>
        <taxon>Ecdysozoa</taxon>
        <taxon>Arthropoda</taxon>
        <taxon>Hexapoda</taxon>
        <taxon>Insecta</taxon>
        <taxon>Pterygota</taxon>
        <taxon>Neoptera</taxon>
        <taxon>Polyneoptera</taxon>
        <taxon>Dictyoptera</taxon>
        <taxon>Blattodea</taxon>
        <taxon>Blattoidea</taxon>
        <taxon>Termitoidae</taxon>
        <taxon>Rhinotermitidae</taxon>
        <taxon>Coptotermes</taxon>
    </lineage>
</organism>
<accession>A0A6L2PZQ8</accession>
<evidence type="ECO:0000313" key="1">
    <source>
        <dbReference type="EMBL" id="GFG36048.1"/>
    </source>
</evidence>
<keyword evidence="2" id="KW-1185">Reference proteome</keyword>
<proteinExistence type="predicted"/>
<gene>
    <name evidence="1" type="ORF">Cfor_01717</name>
</gene>
<evidence type="ECO:0000313" key="2">
    <source>
        <dbReference type="Proteomes" id="UP000502823"/>
    </source>
</evidence>